<reference evidence="2" key="1">
    <citation type="submission" date="2021-06" db="EMBL/GenBank/DDBJ databases">
        <title>Sequencing of actinobacteria type strains.</title>
        <authorList>
            <person name="Nguyen G.-S."/>
            <person name="Wentzel A."/>
        </authorList>
    </citation>
    <scope>NUCLEOTIDE SEQUENCE</scope>
    <source>
        <strain evidence="2">P38-E01</strain>
    </source>
</reference>
<dbReference type="PANTHER" id="PTHR38444:SF1">
    <property type="entry name" value="ENTEROBACTIN BIOSYNTHESIS PROTEIN YBDZ"/>
    <property type="match status" value="1"/>
</dbReference>
<dbReference type="GO" id="GO:0019290">
    <property type="term" value="P:siderophore biosynthetic process"/>
    <property type="evidence" value="ECO:0007669"/>
    <property type="project" value="TreeGrafter"/>
</dbReference>
<evidence type="ECO:0000313" key="2">
    <source>
        <dbReference type="EMBL" id="MBU7597947.1"/>
    </source>
</evidence>
<gene>
    <name evidence="2" type="ORF">JGS22_010045</name>
</gene>
<dbReference type="InterPro" id="IPR037407">
    <property type="entry name" value="MLP_fam"/>
</dbReference>
<dbReference type="Proteomes" id="UP000694501">
    <property type="component" value="Unassembled WGS sequence"/>
</dbReference>
<dbReference type="EMBL" id="JAELVF020000001">
    <property type="protein sequence ID" value="MBU7597947.1"/>
    <property type="molecule type" value="Genomic_DNA"/>
</dbReference>
<dbReference type="Gene3D" id="3.90.820.10">
    <property type="entry name" value="Structural Genomics, Unknown Function 30-nov-00 1gh9 Mol_id"/>
    <property type="match status" value="1"/>
</dbReference>
<name>A0A949JDA8_9ACTN</name>
<dbReference type="PANTHER" id="PTHR38444">
    <property type="entry name" value="ENTEROBACTIN BIOSYNTHESIS PROTEIN YBDZ"/>
    <property type="match status" value="1"/>
</dbReference>
<comment type="caution">
    <text evidence="2">The sequence shown here is derived from an EMBL/GenBank/DDBJ whole genome shotgun (WGS) entry which is preliminary data.</text>
</comment>
<keyword evidence="3" id="KW-1185">Reference proteome</keyword>
<dbReference type="SMART" id="SM00923">
    <property type="entry name" value="MbtH"/>
    <property type="match status" value="1"/>
</dbReference>
<dbReference type="GO" id="GO:0005829">
    <property type="term" value="C:cytosol"/>
    <property type="evidence" value="ECO:0007669"/>
    <property type="project" value="TreeGrafter"/>
</dbReference>
<proteinExistence type="predicted"/>
<protein>
    <submittedName>
        <fullName evidence="2">MbtH family NRPS accessory protein</fullName>
    </submittedName>
</protein>
<sequence length="59" mass="6526">MHPARSRTSQYSTWPATIAVLGGWNLGTEGSRAECLAHIDEVWADMRPRGLRERMAATG</sequence>
<organism evidence="2 3">
    <name type="scientific">Streptomyces tardus</name>
    <dbReference type="NCBI Taxonomy" id="2780544"/>
    <lineage>
        <taxon>Bacteria</taxon>
        <taxon>Bacillati</taxon>
        <taxon>Actinomycetota</taxon>
        <taxon>Actinomycetes</taxon>
        <taxon>Kitasatosporales</taxon>
        <taxon>Streptomycetaceae</taxon>
        <taxon>Streptomyces</taxon>
    </lineage>
</organism>
<evidence type="ECO:0000259" key="1">
    <source>
        <dbReference type="SMART" id="SM00923"/>
    </source>
</evidence>
<dbReference type="SUPFAM" id="SSF160582">
    <property type="entry name" value="MbtH-like"/>
    <property type="match status" value="1"/>
</dbReference>
<dbReference type="InterPro" id="IPR005153">
    <property type="entry name" value="MbtH-like_dom"/>
</dbReference>
<accession>A0A949JDA8</accession>
<dbReference type="AlphaFoldDB" id="A0A949JDA8"/>
<feature type="domain" description="MbtH-like" evidence="1">
    <location>
        <begin position="2"/>
        <end position="41"/>
    </location>
</feature>
<dbReference type="Pfam" id="PF03621">
    <property type="entry name" value="MbtH"/>
    <property type="match status" value="1"/>
</dbReference>
<dbReference type="InterPro" id="IPR038020">
    <property type="entry name" value="MbtH-like_sf"/>
</dbReference>
<evidence type="ECO:0000313" key="3">
    <source>
        <dbReference type="Proteomes" id="UP000694501"/>
    </source>
</evidence>